<accession>A0AAE9WF82</accession>
<protein>
    <submittedName>
        <fullName evidence="1">Mitochondrial protein</fullName>
    </submittedName>
</protein>
<dbReference type="EMBL" id="CP115613">
    <property type="protein sequence ID" value="WBW74683.1"/>
    <property type="molecule type" value="Genomic_DNA"/>
</dbReference>
<dbReference type="AlphaFoldDB" id="A0AAE9WF82"/>
<dbReference type="InterPro" id="IPR010530">
    <property type="entry name" value="B12D"/>
</dbReference>
<keyword evidence="2" id="KW-1185">Reference proteome</keyword>
<gene>
    <name evidence="1" type="ORF">SOMG_04751</name>
</gene>
<name>A0AAE9WF82_9SCHI</name>
<dbReference type="Pfam" id="PF06522">
    <property type="entry name" value="B12D"/>
    <property type="match status" value="1"/>
</dbReference>
<evidence type="ECO:0000313" key="2">
    <source>
        <dbReference type="Proteomes" id="UP001212411"/>
    </source>
</evidence>
<dbReference type="RefSeq" id="XP_056038926.1">
    <property type="nucleotide sequence ID" value="XM_056183530.1"/>
</dbReference>
<sequence length="53" mass="5864">MAFRMPNFRKIPMELMPLGVAVAAAGVFATFSLTKKLVADPEVFVHPTTRRTT</sequence>
<proteinExistence type="predicted"/>
<evidence type="ECO:0000313" key="1">
    <source>
        <dbReference type="EMBL" id="WBW74683.1"/>
    </source>
</evidence>
<dbReference type="KEGG" id="som:SOMG_04751"/>
<organism evidence="1 2">
    <name type="scientific">Schizosaccharomyces osmophilus</name>
    <dbReference type="NCBI Taxonomy" id="2545709"/>
    <lineage>
        <taxon>Eukaryota</taxon>
        <taxon>Fungi</taxon>
        <taxon>Dikarya</taxon>
        <taxon>Ascomycota</taxon>
        <taxon>Taphrinomycotina</taxon>
        <taxon>Schizosaccharomycetes</taxon>
        <taxon>Schizosaccharomycetales</taxon>
        <taxon>Schizosaccharomycetaceae</taxon>
        <taxon>Schizosaccharomyces</taxon>
    </lineage>
</organism>
<dbReference type="GeneID" id="80878219"/>
<dbReference type="Proteomes" id="UP001212411">
    <property type="component" value="Chromosome 3"/>
</dbReference>
<reference evidence="1 2" key="1">
    <citation type="journal article" date="2023" name="G3 (Bethesda)">
        <title>A high-quality reference genome for the fission yeast Schizosaccharomyces osmophilus.</title>
        <authorList>
            <person name="Jia G.S."/>
            <person name="Zhang W.C."/>
            <person name="Liang Y."/>
            <person name="Liu X.H."/>
            <person name="Rhind N."/>
            <person name="Pidoux A."/>
            <person name="Brysch-Herzberg M."/>
            <person name="Du L.L."/>
        </authorList>
    </citation>
    <scope>NUCLEOTIDE SEQUENCE [LARGE SCALE GENOMIC DNA]</scope>
    <source>
        <strain evidence="1 2">CBS 15793</strain>
    </source>
</reference>